<dbReference type="InterPro" id="IPR012495">
    <property type="entry name" value="TadE-like_dom"/>
</dbReference>
<keyword evidence="1" id="KW-1133">Transmembrane helix</keyword>
<protein>
    <submittedName>
        <fullName evidence="3">TadE-like protein</fullName>
    </submittedName>
</protein>
<evidence type="ECO:0000256" key="1">
    <source>
        <dbReference type="SAM" id="Phobius"/>
    </source>
</evidence>
<dbReference type="Pfam" id="PF07811">
    <property type="entry name" value="TadE"/>
    <property type="match status" value="1"/>
</dbReference>
<evidence type="ECO:0000259" key="2">
    <source>
        <dbReference type="Pfam" id="PF07811"/>
    </source>
</evidence>
<dbReference type="Proteomes" id="UP000183639">
    <property type="component" value="Unassembled WGS sequence"/>
</dbReference>
<gene>
    <name evidence="3" type="ORF">SAMN04487861_10845</name>
</gene>
<keyword evidence="1" id="KW-0812">Transmembrane</keyword>
<dbReference type="AlphaFoldDB" id="A0A1I3DXC0"/>
<reference evidence="3 4" key="1">
    <citation type="submission" date="2016-10" db="EMBL/GenBank/DDBJ databases">
        <authorList>
            <person name="de Groot N.N."/>
        </authorList>
    </citation>
    <scope>NUCLEOTIDE SEQUENCE [LARGE SCALE GENOMIC DNA]</scope>
    <source>
        <strain evidence="3 4">Z108</strain>
    </source>
</reference>
<feature type="transmembrane region" description="Helical" evidence="1">
    <location>
        <begin position="12"/>
        <end position="33"/>
    </location>
</feature>
<evidence type="ECO:0000313" key="3">
    <source>
        <dbReference type="EMBL" id="SFH91376.1"/>
    </source>
</evidence>
<dbReference type="EMBL" id="FOQK01000008">
    <property type="protein sequence ID" value="SFH91376.1"/>
    <property type="molecule type" value="Genomic_DNA"/>
</dbReference>
<evidence type="ECO:0000313" key="4">
    <source>
        <dbReference type="Proteomes" id="UP000183639"/>
    </source>
</evidence>
<feature type="domain" description="TadE-like" evidence="2">
    <location>
        <begin position="6"/>
        <end position="48"/>
    </location>
</feature>
<proteinExistence type="predicted"/>
<keyword evidence="1" id="KW-0472">Membrane</keyword>
<name>A0A1I3DXC0_SELRU</name>
<organism evidence="3 4">
    <name type="scientific">Selenomonas ruminantium</name>
    <dbReference type="NCBI Taxonomy" id="971"/>
    <lineage>
        <taxon>Bacteria</taxon>
        <taxon>Bacillati</taxon>
        <taxon>Bacillota</taxon>
        <taxon>Negativicutes</taxon>
        <taxon>Selenomonadales</taxon>
        <taxon>Selenomonadaceae</taxon>
        <taxon>Selenomonas</taxon>
    </lineage>
</organism>
<accession>A0A1I3DXC0</accession>
<sequence length="158" mass="18050">MKFQKGQSVMEFALILPLFFVFLFGIIYAGLLFKDYMMLSNMARSSARQASVSASNSADISQLNKAYANTKKEESDLYKGALHTSLYEFDPQNESDFSIYPVDKSGKKAKDLNSVRNVQVVIHAKLNKKNTLGKVFSNFFNTMDTFSIKYQMYQEKKQ</sequence>